<dbReference type="InterPro" id="IPR036259">
    <property type="entry name" value="MFS_trans_sf"/>
</dbReference>
<evidence type="ECO:0000256" key="6">
    <source>
        <dbReference type="SAM" id="Phobius"/>
    </source>
</evidence>
<dbReference type="PANTHER" id="PTHR23504">
    <property type="entry name" value="MAJOR FACILITATOR SUPERFAMILY DOMAIN-CONTAINING PROTEIN 10"/>
    <property type="match status" value="1"/>
</dbReference>
<keyword evidence="8" id="KW-1185">Reference proteome</keyword>
<feature type="transmembrane region" description="Helical" evidence="6">
    <location>
        <begin position="375"/>
        <end position="398"/>
    </location>
</feature>
<reference evidence="7 8" key="1">
    <citation type="journal article" date="2016" name="Fungal Biol.">
        <title>The genome of Xylona heveae provides a window into fungal endophytism.</title>
        <authorList>
            <person name="Gazis R."/>
            <person name="Kuo A."/>
            <person name="Riley R."/>
            <person name="LaButti K."/>
            <person name="Lipzen A."/>
            <person name="Lin J."/>
            <person name="Amirebrahimi M."/>
            <person name="Hesse C.N."/>
            <person name="Spatafora J.W."/>
            <person name="Henrissat B."/>
            <person name="Hainaut M."/>
            <person name="Grigoriev I.V."/>
            <person name="Hibbett D.S."/>
        </authorList>
    </citation>
    <scope>NUCLEOTIDE SEQUENCE [LARGE SCALE GENOMIC DNA]</scope>
    <source>
        <strain evidence="7 8">TC161</strain>
    </source>
</reference>
<proteinExistence type="predicted"/>
<evidence type="ECO:0000256" key="5">
    <source>
        <dbReference type="ARBA" id="ARBA00023136"/>
    </source>
</evidence>
<dbReference type="AlphaFoldDB" id="A0A161TD85"/>
<organism evidence="7 8">
    <name type="scientific">Xylona heveae (strain CBS 132557 / TC161)</name>
    <dbReference type="NCBI Taxonomy" id="1328760"/>
    <lineage>
        <taxon>Eukaryota</taxon>
        <taxon>Fungi</taxon>
        <taxon>Dikarya</taxon>
        <taxon>Ascomycota</taxon>
        <taxon>Pezizomycotina</taxon>
        <taxon>Xylonomycetes</taxon>
        <taxon>Xylonales</taxon>
        <taxon>Xylonaceae</taxon>
        <taxon>Xylona</taxon>
    </lineage>
</organism>
<feature type="transmembrane region" description="Helical" evidence="6">
    <location>
        <begin position="120"/>
        <end position="139"/>
    </location>
</feature>
<evidence type="ECO:0000313" key="7">
    <source>
        <dbReference type="EMBL" id="KZF23787.1"/>
    </source>
</evidence>
<dbReference type="GeneID" id="28900165"/>
<name>A0A161TD85_XYLHT</name>
<dbReference type="EMBL" id="KV407457">
    <property type="protein sequence ID" value="KZF23787.1"/>
    <property type="molecule type" value="Genomic_DNA"/>
</dbReference>
<dbReference type="PANTHER" id="PTHR23504:SF6">
    <property type="entry name" value="MULTIDRUG TRANSPORTER, PUTATIVE (AFU_ORTHOLOGUE AFUA_4G08740)-RELATED"/>
    <property type="match status" value="1"/>
</dbReference>
<feature type="transmembrane region" description="Helical" evidence="6">
    <location>
        <begin position="444"/>
        <end position="467"/>
    </location>
</feature>
<evidence type="ECO:0000256" key="2">
    <source>
        <dbReference type="ARBA" id="ARBA00022448"/>
    </source>
</evidence>
<evidence type="ECO:0000256" key="3">
    <source>
        <dbReference type="ARBA" id="ARBA00022692"/>
    </source>
</evidence>
<dbReference type="GO" id="GO:0016020">
    <property type="term" value="C:membrane"/>
    <property type="evidence" value="ECO:0007669"/>
    <property type="project" value="UniProtKB-SubCell"/>
</dbReference>
<evidence type="ECO:0000313" key="8">
    <source>
        <dbReference type="Proteomes" id="UP000076632"/>
    </source>
</evidence>
<sequence>MLGFHRRARSLISVQQLGKHEKVNMAVYEVHDDEADHQAARKSSWTARKQLIVIYILFLAEAIMASSLQPQLKMLVGKDDFCSTLSASYIRSILDCAYAFGGIGGLFWGWLSDRIGRRPIALIGILGMSGCCMSMGFATNLPVCALLRFFGGLLSSSNAVTTLAMIGDVSNTRSERVKNVARLPFIAACGSVGPLVQGLVRSSVKSVGEIWQKFPLLSSEIACGGLVLLIGIGAVCLLDETLPSIASPGEPLTLSTDSIDCEKAAFLNQDTIPDDASQCQIQVIDADRPDPISLCQIIKAPSLLVLLSSFSLLSLHSSTFDTLLPHLGHSSIHSGGMGIPCSALGLIVLCLKLVAGSIVLAIIPKIVERVSLLRPYRAFSVTFPIIYLATPLVAQISYTCFGDWLAVVSTLSILLKNIFAGSAQVLVALLMLSIVPDAYSTGTILGLMQSASLFKAFAVAVSGMSFYYSGEVGIATTNYVLWACLVAIGIAGAALAWFVRERPSLAKDYRPEVLKWETCFDAEGDGLV</sequence>
<keyword evidence="4 6" id="KW-1133">Transmembrane helix</keyword>
<feature type="transmembrane region" description="Helical" evidence="6">
    <location>
        <begin position="179"/>
        <end position="196"/>
    </location>
</feature>
<feature type="transmembrane region" description="Helical" evidence="6">
    <location>
        <begin position="337"/>
        <end position="363"/>
    </location>
</feature>
<dbReference type="RefSeq" id="XP_018189342.1">
    <property type="nucleotide sequence ID" value="XM_018335028.1"/>
</dbReference>
<dbReference type="Proteomes" id="UP000076632">
    <property type="component" value="Unassembled WGS sequence"/>
</dbReference>
<dbReference type="OrthoDB" id="419616at2759"/>
<dbReference type="SUPFAM" id="SSF103473">
    <property type="entry name" value="MFS general substrate transporter"/>
    <property type="match status" value="1"/>
</dbReference>
<keyword evidence="2" id="KW-0813">Transport</keyword>
<feature type="transmembrane region" description="Helical" evidence="6">
    <location>
        <begin position="145"/>
        <end position="167"/>
    </location>
</feature>
<gene>
    <name evidence="7" type="ORF">L228DRAFT_267752</name>
</gene>
<comment type="subcellular location">
    <subcellularLocation>
        <location evidence="1">Membrane</location>
        <topology evidence="1">Multi-pass membrane protein</topology>
    </subcellularLocation>
</comment>
<keyword evidence="5 6" id="KW-0472">Membrane</keyword>
<evidence type="ECO:0000256" key="4">
    <source>
        <dbReference type="ARBA" id="ARBA00022989"/>
    </source>
</evidence>
<feature type="transmembrane region" description="Helical" evidence="6">
    <location>
        <begin position="479"/>
        <end position="499"/>
    </location>
</feature>
<dbReference type="InParanoid" id="A0A161TD85"/>
<dbReference type="Pfam" id="PF07690">
    <property type="entry name" value="MFS_1"/>
    <property type="match status" value="1"/>
</dbReference>
<accession>A0A161TD85</accession>
<feature type="transmembrane region" description="Helical" evidence="6">
    <location>
        <begin position="51"/>
        <end position="69"/>
    </location>
</feature>
<evidence type="ECO:0000256" key="1">
    <source>
        <dbReference type="ARBA" id="ARBA00004141"/>
    </source>
</evidence>
<keyword evidence="3 6" id="KW-0812">Transmembrane</keyword>
<feature type="transmembrane region" description="Helical" evidence="6">
    <location>
        <begin position="404"/>
        <end position="432"/>
    </location>
</feature>
<dbReference type="Gene3D" id="1.20.1250.20">
    <property type="entry name" value="MFS general substrate transporter like domains"/>
    <property type="match status" value="1"/>
</dbReference>
<dbReference type="OMA" id="WETCFDA"/>
<feature type="transmembrane region" description="Helical" evidence="6">
    <location>
        <begin position="216"/>
        <end position="238"/>
    </location>
</feature>
<dbReference type="InterPro" id="IPR011701">
    <property type="entry name" value="MFS"/>
</dbReference>
<feature type="transmembrane region" description="Helical" evidence="6">
    <location>
        <begin position="89"/>
        <end position="108"/>
    </location>
</feature>
<dbReference type="GO" id="GO:0022857">
    <property type="term" value="F:transmembrane transporter activity"/>
    <property type="evidence" value="ECO:0007669"/>
    <property type="project" value="InterPro"/>
</dbReference>
<protein>
    <submittedName>
        <fullName evidence="7">MFS general substrate transporter</fullName>
    </submittedName>
</protein>